<evidence type="ECO:0000313" key="2">
    <source>
        <dbReference type="EMBL" id="TXD43491.1"/>
    </source>
</evidence>
<feature type="region of interest" description="Disordered" evidence="1">
    <location>
        <begin position="79"/>
        <end position="141"/>
    </location>
</feature>
<comment type="caution">
    <text evidence="2">The sequence shown here is derived from an EMBL/GenBank/DDBJ whole genome shotgun (WGS) entry which is preliminary data.</text>
</comment>
<accession>A0A5C6XT26</accession>
<proteinExistence type="predicted"/>
<sequence length="604" mass="66992">MLKQLFKRFRHTGDPSRDIDHPHLQQMGEQPAGRSYLDLLLDEVRPRVSARLEQHPESDPVLEIAAAALMAMFPTRFEPLEGPLSDASTPRHNPPPPPETSLPPIPVGGPPAPPVGAPAVSATDAESAESDDSEVFETLDESSVVGEVYLGDEEDSEAFETLDESSVVGEVYLNEEEDSEVFETLDESSVVGEVYLDEEEADTPLALDETGEVAIVNAEAEAPAGFVSALDDTAEFDVPQVRAQQGVSWPVRLDEPEMLHGARVLLAVLLDNDRLPLSSQLDVAELLVAADLWTQIVAQARGVEQRVDPLARLVEQKFAAGSFGQVKLLLQLFPANAETRISNDRQIFYEDMILRMGIRRRQALSGEVVDAIKAELSAERLSEEAHTPAIFGSLQQRAGIAMHLYTREPSEVEPWRELAQQVELTQGRPYLLGMVPPRRWRAVSERSERPLLRLLKEHLVKPMARDHIIQHLKATYFVLRAVGDTGLEPYLDDFFTFSSEVCGVDAERFMPEIYRRTLGSSESIGAIFLDIYTRHYQEAVEARLDTLDDAAIIEAYDQAMDALASCEVAEQAPGEFNLGGFVLDQHLDLKLSDPAFGFKFYRLG</sequence>
<feature type="region of interest" description="Disordered" evidence="1">
    <location>
        <begin position="7"/>
        <end position="31"/>
    </location>
</feature>
<name>A0A5C6XT26_9DELT</name>
<dbReference type="EMBL" id="VOSL01000009">
    <property type="protein sequence ID" value="TXD43491.1"/>
    <property type="molecule type" value="Genomic_DNA"/>
</dbReference>
<organism evidence="2 3">
    <name type="scientific">Lujinxingia vulgaris</name>
    <dbReference type="NCBI Taxonomy" id="2600176"/>
    <lineage>
        <taxon>Bacteria</taxon>
        <taxon>Deltaproteobacteria</taxon>
        <taxon>Bradymonadales</taxon>
        <taxon>Lujinxingiaceae</taxon>
        <taxon>Lujinxingia</taxon>
    </lineage>
</organism>
<feature type="compositionally biased region" description="Basic and acidic residues" evidence="1">
    <location>
        <begin position="11"/>
        <end position="23"/>
    </location>
</feature>
<protein>
    <submittedName>
        <fullName evidence="2">Uncharacterized protein</fullName>
    </submittedName>
</protein>
<dbReference type="OrthoDB" id="5482536at2"/>
<feature type="compositionally biased region" description="Pro residues" evidence="1">
    <location>
        <begin position="92"/>
        <end position="116"/>
    </location>
</feature>
<reference evidence="2 3" key="1">
    <citation type="submission" date="2019-08" db="EMBL/GenBank/DDBJ databases">
        <title>Bradymonadales sp. TMQ2.</title>
        <authorList>
            <person name="Liang Q."/>
        </authorList>
    </citation>
    <scope>NUCLEOTIDE SEQUENCE [LARGE SCALE GENOMIC DNA]</scope>
    <source>
        <strain evidence="2 3">TMQ2</strain>
    </source>
</reference>
<feature type="compositionally biased region" description="Acidic residues" evidence="1">
    <location>
        <begin position="126"/>
        <end position="140"/>
    </location>
</feature>
<gene>
    <name evidence="2" type="ORF">FRC96_01635</name>
</gene>
<evidence type="ECO:0000313" key="3">
    <source>
        <dbReference type="Proteomes" id="UP000321046"/>
    </source>
</evidence>
<evidence type="ECO:0000256" key="1">
    <source>
        <dbReference type="SAM" id="MobiDB-lite"/>
    </source>
</evidence>
<dbReference type="Proteomes" id="UP000321046">
    <property type="component" value="Unassembled WGS sequence"/>
</dbReference>
<dbReference type="RefSeq" id="WP_146972305.1">
    <property type="nucleotide sequence ID" value="NZ_VOSL01000009.1"/>
</dbReference>
<dbReference type="AlphaFoldDB" id="A0A5C6XT26"/>